<protein>
    <submittedName>
        <fullName evidence="1">Uncharacterized protein</fullName>
    </submittedName>
</protein>
<gene>
    <name evidence="1" type="ORF">N646_0339</name>
</gene>
<dbReference type="EMBL" id="CP006718">
    <property type="protein sequence ID" value="AGV16172.1"/>
    <property type="molecule type" value="Genomic_DNA"/>
</dbReference>
<accession>A0A2I3BZF8</accession>
<dbReference type="KEGG" id="vag:N646_0339"/>
<reference evidence="1 2" key="1">
    <citation type="journal article" date="2015" name="Genome Announc.">
        <title>Complete genome sequence of Vibrio alginolyticus ATCC 17749.</title>
        <authorList>
            <person name="Liu X.F."/>
            <person name="Cao Y."/>
            <person name="Zhang H.L."/>
            <person name="Chen Y.J."/>
            <person name="Hu C.J."/>
        </authorList>
    </citation>
    <scope>NUCLEOTIDE SEQUENCE [LARGE SCALE GENOMIC DNA]</scope>
    <source>
        <strain evidence="2">ATCC 17749 / DSM 2171 / NBRC 15630 / NCIMB 1903 / NCTC 12160 / XII-53</strain>
    </source>
</reference>
<dbReference type="AlphaFoldDB" id="A0A2I3BZF8"/>
<dbReference type="Proteomes" id="UP000016714">
    <property type="component" value="Chromosome 1"/>
</dbReference>
<name>A0A2I3BZF8_VIBAX</name>
<organism evidence="1 2">
    <name type="scientific">Vibrio alginolyticus (strain ATCC 17749 / DSM 2171 / NBRC 15630 / NCIMB 1903 / NCTC 12160 / XII-53)</name>
    <dbReference type="NCBI Taxonomy" id="1219076"/>
    <lineage>
        <taxon>Bacteria</taxon>
        <taxon>Pseudomonadati</taxon>
        <taxon>Pseudomonadota</taxon>
        <taxon>Gammaproteobacteria</taxon>
        <taxon>Vibrionales</taxon>
        <taxon>Vibrionaceae</taxon>
        <taxon>Vibrio</taxon>
    </lineage>
</organism>
<evidence type="ECO:0000313" key="1">
    <source>
        <dbReference type="EMBL" id="AGV16172.1"/>
    </source>
</evidence>
<sequence>MVRHRLFSFSKIQLASFVASQGVEWSNTVIGFVNGKQNAPR</sequence>
<dbReference type="HOGENOM" id="CLU_3278349_0_0_6"/>
<evidence type="ECO:0000313" key="2">
    <source>
        <dbReference type="Proteomes" id="UP000016714"/>
    </source>
</evidence>
<proteinExistence type="predicted"/>